<protein>
    <submittedName>
        <fullName evidence="2">CarD family transcriptional regulator</fullName>
    </submittedName>
</protein>
<dbReference type="InterPro" id="IPR042215">
    <property type="entry name" value="CarD-like_C"/>
</dbReference>
<accession>A0A9D1RS88</accession>
<evidence type="ECO:0000313" key="2">
    <source>
        <dbReference type="EMBL" id="HIW93258.1"/>
    </source>
</evidence>
<dbReference type="PANTHER" id="PTHR38447">
    <property type="entry name" value="TRANSCRIPTION FACTOR YDEB-RELATED"/>
    <property type="match status" value="1"/>
</dbReference>
<dbReference type="Gene3D" id="2.40.10.170">
    <property type="match status" value="1"/>
</dbReference>
<evidence type="ECO:0000259" key="1">
    <source>
        <dbReference type="SMART" id="SM01058"/>
    </source>
</evidence>
<dbReference type="SMART" id="SM01058">
    <property type="entry name" value="CarD_TRCF"/>
    <property type="match status" value="1"/>
</dbReference>
<dbReference type="InterPro" id="IPR052531">
    <property type="entry name" value="CarD-like_regulator"/>
</dbReference>
<feature type="domain" description="CarD-like/TRCF RNAP-interacting" evidence="1">
    <location>
        <begin position="1"/>
        <end position="92"/>
    </location>
</feature>
<dbReference type="EMBL" id="DXGA01000042">
    <property type="protein sequence ID" value="HIW93258.1"/>
    <property type="molecule type" value="Genomic_DNA"/>
</dbReference>
<comment type="caution">
    <text evidence="2">The sequence shown here is derived from an EMBL/GenBank/DDBJ whole genome shotgun (WGS) entry which is preliminary data.</text>
</comment>
<dbReference type="Proteomes" id="UP000824192">
    <property type="component" value="Unassembled WGS sequence"/>
</dbReference>
<dbReference type="Pfam" id="PF21095">
    <property type="entry name" value="CarD_C"/>
    <property type="match status" value="1"/>
</dbReference>
<dbReference type="InterPro" id="IPR003711">
    <property type="entry name" value="CarD-like/TRCF_RID"/>
</dbReference>
<gene>
    <name evidence="2" type="ORF">H9868_01825</name>
</gene>
<reference evidence="2" key="2">
    <citation type="submission" date="2021-04" db="EMBL/GenBank/DDBJ databases">
        <authorList>
            <person name="Gilroy R."/>
        </authorList>
    </citation>
    <scope>NUCLEOTIDE SEQUENCE</scope>
    <source>
        <strain evidence="2">ChiGjej6B6-1540</strain>
    </source>
</reference>
<name>A0A9D1RS88_9FIRM</name>
<dbReference type="InterPro" id="IPR048792">
    <property type="entry name" value="CarD_C"/>
</dbReference>
<feature type="non-terminal residue" evidence="2">
    <location>
        <position position="1"/>
    </location>
</feature>
<dbReference type="InterPro" id="IPR036101">
    <property type="entry name" value="CarD-like/TRCF_RID_sf"/>
</dbReference>
<dbReference type="PANTHER" id="PTHR38447:SF1">
    <property type="entry name" value="RNA POLYMERASE-BINDING TRANSCRIPTION FACTOR CARD"/>
    <property type="match status" value="1"/>
</dbReference>
<sequence length="139" mass="15803">SIVQKKVSGVVREYYILKLPVGGMMVMVPTEHCEEIGVRPIVPGEEAERIIEQLSSIQVEMTSNWNQRYRENMIRLKSGDLLEVARVIKGLVQREEERGLSTGERKMLHSAKQILISEVVLAQNARYEDVEARIDQALA</sequence>
<organism evidence="2 3">
    <name type="scientific">Candidatus Flavonifractor merdipullorum</name>
    <dbReference type="NCBI Taxonomy" id="2838590"/>
    <lineage>
        <taxon>Bacteria</taxon>
        <taxon>Bacillati</taxon>
        <taxon>Bacillota</taxon>
        <taxon>Clostridia</taxon>
        <taxon>Eubacteriales</taxon>
        <taxon>Oscillospiraceae</taxon>
        <taxon>Flavonifractor</taxon>
    </lineage>
</organism>
<dbReference type="Gene3D" id="1.20.58.1290">
    <property type="entry name" value="CarD-like, C-terminal domain"/>
    <property type="match status" value="1"/>
</dbReference>
<reference evidence="2" key="1">
    <citation type="journal article" date="2021" name="PeerJ">
        <title>Extensive microbial diversity within the chicken gut microbiome revealed by metagenomics and culture.</title>
        <authorList>
            <person name="Gilroy R."/>
            <person name="Ravi A."/>
            <person name="Getino M."/>
            <person name="Pursley I."/>
            <person name="Horton D.L."/>
            <person name="Alikhan N.F."/>
            <person name="Baker D."/>
            <person name="Gharbi K."/>
            <person name="Hall N."/>
            <person name="Watson M."/>
            <person name="Adriaenssens E.M."/>
            <person name="Foster-Nyarko E."/>
            <person name="Jarju S."/>
            <person name="Secka A."/>
            <person name="Antonio M."/>
            <person name="Oren A."/>
            <person name="Chaudhuri R.R."/>
            <person name="La Ragione R."/>
            <person name="Hildebrand F."/>
            <person name="Pallen M.J."/>
        </authorList>
    </citation>
    <scope>NUCLEOTIDE SEQUENCE</scope>
    <source>
        <strain evidence="2">ChiGjej6B6-1540</strain>
    </source>
</reference>
<dbReference type="Pfam" id="PF02559">
    <property type="entry name" value="CarD_TRCF_RID"/>
    <property type="match status" value="1"/>
</dbReference>
<dbReference type="AlphaFoldDB" id="A0A9D1RS88"/>
<proteinExistence type="predicted"/>
<evidence type="ECO:0000313" key="3">
    <source>
        <dbReference type="Proteomes" id="UP000824192"/>
    </source>
</evidence>
<dbReference type="SUPFAM" id="SSF141259">
    <property type="entry name" value="CarD-like"/>
    <property type="match status" value="1"/>
</dbReference>
<dbReference type="GO" id="GO:0009303">
    <property type="term" value="P:rRNA transcription"/>
    <property type="evidence" value="ECO:0007669"/>
    <property type="project" value="TreeGrafter"/>
</dbReference>